<evidence type="ECO:0000313" key="4">
    <source>
        <dbReference type="Proteomes" id="UP000054495"/>
    </source>
</evidence>
<dbReference type="GO" id="GO:0000271">
    <property type="term" value="P:polysaccharide biosynthetic process"/>
    <property type="evidence" value="ECO:0007669"/>
    <property type="project" value="TreeGrafter"/>
</dbReference>
<feature type="transmembrane region" description="Helical" evidence="1">
    <location>
        <begin position="45"/>
        <end position="65"/>
    </location>
</feature>
<dbReference type="Pfam" id="PF19040">
    <property type="entry name" value="SGNH"/>
    <property type="match status" value="2"/>
</dbReference>
<organism evidence="3 4">
    <name type="scientific">Ancylostoma ceylanicum</name>
    <dbReference type="NCBI Taxonomy" id="53326"/>
    <lineage>
        <taxon>Eukaryota</taxon>
        <taxon>Metazoa</taxon>
        <taxon>Ecdysozoa</taxon>
        <taxon>Nematoda</taxon>
        <taxon>Chromadorea</taxon>
        <taxon>Rhabditida</taxon>
        <taxon>Rhabditina</taxon>
        <taxon>Rhabditomorpha</taxon>
        <taxon>Strongyloidea</taxon>
        <taxon>Ancylostomatidae</taxon>
        <taxon>Ancylostomatinae</taxon>
        <taxon>Ancylostoma</taxon>
    </lineage>
</organism>
<accession>A0A0D6LZ12</accession>
<dbReference type="PANTHER" id="PTHR23028:SF127">
    <property type="entry name" value="ACYL_TRANSF_3 DOMAIN-CONTAINING PROTEIN-RELATED"/>
    <property type="match status" value="1"/>
</dbReference>
<sequence length="443" mass="51429">MSEKRLDIQGLRGWAIILVVLFHFFPSYFPNGYIGVDMAKRILPLYYLAIGGILIALLSILPLTFRSSNIDSAREAIIFISNVKKADPNLEYKKMRFETTEAAQRREKKSLLDTGIFREEALVLGVLVSILLAVATHHCFEKFYLRWPPFAILILTSALSASCALLALQPHNVYDGNFRVEPVDYKKINPNDAAWNMTLMRYLNFMEGNHENFELERIGCIYRNKFGFMQNYKPLGFCSVKEGSGRYNFLVIGNSFACNQAEMIFKAFRKYAKRFNVLCLYACEIMAETRDALCKTRVNSTAVIEELKPDVVFVIERSIDLKNSFNTRNPIDNDKTFKDQMERVTELEKRTKKDKLIWKDDFFARLRIHEMEKRCQNCEVIDYLPMLVDENGHYLGYNPKNNLVYIDSANHLTRFGKEMIQPLFDRLAENFRIDVVFDNTTLS</sequence>
<dbReference type="AlphaFoldDB" id="A0A0D6LZ12"/>
<feature type="transmembrane region" description="Helical" evidence="1">
    <location>
        <begin position="147"/>
        <end position="168"/>
    </location>
</feature>
<feature type="transmembrane region" description="Helical" evidence="1">
    <location>
        <begin position="115"/>
        <end position="135"/>
    </location>
</feature>
<evidence type="ECO:0000256" key="1">
    <source>
        <dbReference type="SAM" id="Phobius"/>
    </source>
</evidence>
<proteinExistence type="predicted"/>
<dbReference type="Proteomes" id="UP000054495">
    <property type="component" value="Unassembled WGS sequence"/>
</dbReference>
<dbReference type="PANTHER" id="PTHR23028">
    <property type="entry name" value="ACETYLTRANSFERASE"/>
    <property type="match status" value="1"/>
</dbReference>
<keyword evidence="1" id="KW-0472">Membrane</keyword>
<feature type="domain" description="SGNH" evidence="2">
    <location>
        <begin position="233"/>
        <end position="352"/>
    </location>
</feature>
<keyword evidence="1" id="KW-1133">Transmembrane helix</keyword>
<reference evidence="3 4" key="1">
    <citation type="submission" date="2013-05" db="EMBL/GenBank/DDBJ databases">
        <title>Draft genome of the parasitic nematode Anyclostoma ceylanicum.</title>
        <authorList>
            <person name="Mitreva M."/>
        </authorList>
    </citation>
    <scope>NUCLEOTIDE SEQUENCE [LARGE SCALE GENOMIC DNA]</scope>
</reference>
<evidence type="ECO:0000313" key="3">
    <source>
        <dbReference type="EMBL" id="EPB77275.1"/>
    </source>
</evidence>
<keyword evidence="1" id="KW-0812">Transmembrane</keyword>
<name>A0A0D6LZ12_9BILA</name>
<keyword evidence="4" id="KW-1185">Reference proteome</keyword>
<evidence type="ECO:0000259" key="2">
    <source>
        <dbReference type="Pfam" id="PF19040"/>
    </source>
</evidence>
<dbReference type="EMBL" id="KE124841">
    <property type="protein sequence ID" value="EPB77275.1"/>
    <property type="molecule type" value="Genomic_DNA"/>
</dbReference>
<dbReference type="GO" id="GO:0016020">
    <property type="term" value="C:membrane"/>
    <property type="evidence" value="ECO:0007669"/>
    <property type="project" value="TreeGrafter"/>
</dbReference>
<protein>
    <recommendedName>
        <fullName evidence="2">SGNH domain-containing protein</fullName>
    </recommendedName>
</protein>
<dbReference type="InterPro" id="IPR050879">
    <property type="entry name" value="Acyltransferase_3"/>
</dbReference>
<feature type="transmembrane region" description="Helical" evidence="1">
    <location>
        <begin position="12"/>
        <end position="29"/>
    </location>
</feature>
<dbReference type="InterPro" id="IPR043968">
    <property type="entry name" value="SGNH"/>
</dbReference>
<gene>
    <name evidence="3" type="ORF">ANCCEY_03646</name>
</gene>
<feature type="domain" description="SGNH" evidence="2">
    <location>
        <begin position="364"/>
        <end position="425"/>
    </location>
</feature>